<keyword evidence="1" id="KW-0175">Coiled coil</keyword>
<keyword evidence="2" id="KW-0472">Membrane</keyword>
<feature type="coiled-coil region" evidence="1">
    <location>
        <begin position="159"/>
        <end position="204"/>
    </location>
</feature>
<dbReference type="EMBL" id="CACVAQ010000321">
    <property type="protein sequence ID" value="CAA6822955.1"/>
    <property type="molecule type" value="Genomic_DNA"/>
</dbReference>
<dbReference type="AlphaFoldDB" id="A0A6S6TUG8"/>
<gene>
    <name evidence="3" type="ORF">HELGO_WM46938</name>
</gene>
<organism evidence="3">
    <name type="scientific">uncultured Aureispira sp</name>
    <dbReference type="NCBI Taxonomy" id="1331704"/>
    <lineage>
        <taxon>Bacteria</taxon>
        <taxon>Pseudomonadati</taxon>
        <taxon>Bacteroidota</taxon>
        <taxon>Saprospiria</taxon>
        <taxon>Saprospirales</taxon>
        <taxon>Saprospiraceae</taxon>
        <taxon>Aureispira</taxon>
        <taxon>environmental samples</taxon>
    </lineage>
</organism>
<accession>A0A6S6TUG8</accession>
<keyword evidence="2" id="KW-1133">Transmembrane helix</keyword>
<keyword evidence="2" id="KW-0812">Transmembrane</keyword>
<name>A0A6S6TUG8_9BACT</name>
<protein>
    <submittedName>
        <fullName evidence="3">Uncharacterized protein</fullName>
    </submittedName>
</protein>
<sequence>MKIEISHDTLAKTVYDKASAEDRMRLMVLNLIQTKHRFFNEEHAYLTSDELKIVAQFEHQLDLSADEEGFLGRSKRRAQWKVMSVVLSLVVLVVVLIWSVMYYKNTNDRLERVHRKLMVTKDSVNTVNNSLGIKFEELRLKDSIQESLTERIGNDQEIIKMTNEELQKALTKLNVLNEKLAESKRRVEKERDGLKTEKKTLTERLRVQIDQQDAIIKEKLSAVDESQKLSQQAHSLINSSEKPTDAEYKEAFRLARYAWEMSKSNSQAMDVLNQINNSKLNSSNGGFLGKSRPENTYTFRKIENIIEKVDQKYNYGKLSSKEAKKALQKR</sequence>
<evidence type="ECO:0000256" key="1">
    <source>
        <dbReference type="SAM" id="Coils"/>
    </source>
</evidence>
<evidence type="ECO:0000313" key="3">
    <source>
        <dbReference type="EMBL" id="CAA6822955.1"/>
    </source>
</evidence>
<reference evidence="3" key="1">
    <citation type="submission" date="2020-01" db="EMBL/GenBank/DDBJ databases">
        <authorList>
            <person name="Meier V. D."/>
            <person name="Meier V D."/>
        </authorList>
    </citation>
    <scope>NUCLEOTIDE SEQUENCE</scope>
    <source>
        <strain evidence="3">HLG_WM_MAG_10</strain>
    </source>
</reference>
<proteinExistence type="predicted"/>
<evidence type="ECO:0000256" key="2">
    <source>
        <dbReference type="SAM" id="Phobius"/>
    </source>
</evidence>
<feature type="transmembrane region" description="Helical" evidence="2">
    <location>
        <begin position="82"/>
        <end position="103"/>
    </location>
</feature>